<dbReference type="SUPFAM" id="SSF81606">
    <property type="entry name" value="PP2C-like"/>
    <property type="match status" value="1"/>
</dbReference>
<dbReference type="PANTHER" id="PTHR43156">
    <property type="entry name" value="STAGE II SPORULATION PROTEIN E-RELATED"/>
    <property type="match status" value="1"/>
</dbReference>
<keyword evidence="2" id="KW-0472">Membrane</keyword>
<dbReference type="PROSITE" id="PS50885">
    <property type="entry name" value="HAMP"/>
    <property type="match status" value="1"/>
</dbReference>
<evidence type="ECO:0000313" key="4">
    <source>
        <dbReference type="EMBL" id="AEJ61251.1"/>
    </source>
</evidence>
<dbReference type="SMART" id="SM00331">
    <property type="entry name" value="PP2C_SIG"/>
    <property type="match status" value="1"/>
</dbReference>
<dbReference type="HOGENOM" id="CLU_243603_0_0_12"/>
<dbReference type="Pfam" id="PF07228">
    <property type="entry name" value="SpoIIE"/>
    <property type="match status" value="1"/>
</dbReference>
<feature type="transmembrane region" description="Helical" evidence="2">
    <location>
        <begin position="758"/>
        <end position="779"/>
    </location>
</feature>
<reference evidence="4 5" key="1">
    <citation type="submission" date="2011-06" db="EMBL/GenBank/DDBJ databases">
        <title>The complete genome of Spirochaeta thermophila DSM 6578.</title>
        <authorList>
            <consortium name="US DOE Joint Genome Institute (JGI-PGF)"/>
            <person name="Lucas S."/>
            <person name="Lapidus A."/>
            <person name="Bruce D."/>
            <person name="Goodwin L."/>
            <person name="Pitluck S."/>
            <person name="Peters L."/>
            <person name="Kyrpides N."/>
            <person name="Mavromatis K."/>
            <person name="Ivanova N."/>
            <person name="Mikailova N."/>
            <person name="Pagani I."/>
            <person name="Chertkov O."/>
            <person name="Detter J.C."/>
            <person name="Tapia R."/>
            <person name="Han C."/>
            <person name="Land M."/>
            <person name="Hauser L."/>
            <person name="Markowitz V."/>
            <person name="Cheng J.-F."/>
            <person name="Hugenholtz P."/>
            <person name="Woyke T."/>
            <person name="Wu D."/>
            <person name="Spring S."/>
            <person name="Merkhoffer B."/>
            <person name="Schneider S."/>
            <person name="Klenk H.-P."/>
            <person name="Eisen J.A."/>
        </authorList>
    </citation>
    <scope>NUCLEOTIDE SEQUENCE [LARGE SCALE GENOMIC DNA]</scope>
    <source>
        <strain evidence="5">ATCC 700085 / DSM 6578 / Z-1203</strain>
    </source>
</reference>
<dbReference type="CDD" id="cd06225">
    <property type="entry name" value="HAMP"/>
    <property type="match status" value="1"/>
</dbReference>
<dbReference type="RefSeq" id="WP_014624611.1">
    <property type="nucleotide sequence ID" value="NC_017583.1"/>
</dbReference>
<dbReference type="InterPro" id="IPR001932">
    <property type="entry name" value="PPM-type_phosphatase-like_dom"/>
</dbReference>
<dbReference type="OrthoDB" id="9763484at2"/>
<dbReference type="EMBL" id="CP002903">
    <property type="protein sequence ID" value="AEJ61251.1"/>
    <property type="molecule type" value="Genomic_DNA"/>
</dbReference>
<keyword evidence="2" id="KW-0812">Transmembrane</keyword>
<feature type="domain" description="HAMP" evidence="3">
    <location>
        <begin position="1101"/>
        <end position="1158"/>
    </location>
</feature>
<gene>
    <name evidence="4" type="ordered locus">Spith_0978</name>
</gene>
<dbReference type="InterPro" id="IPR036278">
    <property type="entry name" value="Sialidase_sf"/>
</dbReference>
<accession>G0GCV9</accession>
<dbReference type="InterPro" id="IPR052016">
    <property type="entry name" value="Bact_Sigma-Reg"/>
</dbReference>
<dbReference type="Gene3D" id="6.10.340.10">
    <property type="match status" value="1"/>
</dbReference>
<dbReference type="CDD" id="cd15482">
    <property type="entry name" value="Sialidase_non-viral"/>
    <property type="match status" value="1"/>
</dbReference>
<dbReference type="InterPro" id="IPR036457">
    <property type="entry name" value="PPM-type-like_dom_sf"/>
</dbReference>
<proteinExistence type="predicted"/>
<dbReference type="Pfam" id="PF00672">
    <property type="entry name" value="HAMP"/>
    <property type="match status" value="1"/>
</dbReference>
<dbReference type="GO" id="GO:0007165">
    <property type="term" value="P:signal transduction"/>
    <property type="evidence" value="ECO:0007669"/>
    <property type="project" value="InterPro"/>
</dbReference>
<evidence type="ECO:0000313" key="5">
    <source>
        <dbReference type="Proteomes" id="UP000007254"/>
    </source>
</evidence>
<dbReference type="Gene3D" id="3.60.40.10">
    <property type="entry name" value="PPM-type phosphatase domain"/>
    <property type="match status" value="1"/>
</dbReference>
<organism evidence="4 5">
    <name type="scientific">Winmispira thermophila (strain ATCC 700085 / DSM 6578 / Z-1203)</name>
    <name type="common">Spirochaeta thermophila</name>
    <dbReference type="NCBI Taxonomy" id="869211"/>
    <lineage>
        <taxon>Bacteria</taxon>
        <taxon>Pseudomonadati</taxon>
        <taxon>Spirochaetota</taxon>
        <taxon>Spirochaetia</taxon>
        <taxon>Winmispirales</taxon>
        <taxon>Winmispiraceae</taxon>
        <taxon>Winmispira</taxon>
    </lineage>
</organism>
<dbReference type="GO" id="GO:0016791">
    <property type="term" value="F:phosphatase activity"/>
    <property type="evidence" value="ECO:0007669"/>
    <property type="project" value="TreeGrafter"/>
</dbReference>
<keyword evidence="5" id="KW-1185">Reference proteome</keyword>
<keyword evidence="2" id="KW-1133">Transmembrane helix</keyword>
<sequence length="1530" mass="170547">MRRLLPLCVLPVILFITWSMGAQELYWEAPHLMGREGARFIQGDTGGGLAVIGWEEFYRRGSSRVIGVFVSAFRAGGQWSEPSLVTEIPFVGDEAAIYSLLVDGRGRVFVALTYDERTTRLFISEDGGASFSSFDVGAGFDVSVGPRLFETQDGGYLLFVNQSIEDSLSLFYARSSDGRTWSSFTKLEERRELELNFLPAHASWRGKEYVVYQSFGLSERGTYQLYCKVSTDGGRTWSPAVPLTHGEDPQVPDAAFQVFDNQRPFLAVVDDRLYLVWERTYARTPTQIYLLELSSDGTPAGPMERISSGDYAHYAPRIFPYEGKPYVLWLDTGKGEEHVRLAYRVGLDWRSSDLSPPGVRAFFPFPLLIDGDLFVFWEQRQGARSRIAFLEPDRSVPSPRIEAEGVREGARSRTKRVRIRWSVPFDSSGIAGFSYVWSQDPSAPVPHRLMVLEDTTEVTVEASEDGPWYFRIIAQDYAGNWSEPATFSYVLDTSPPGKVVFEPLPYDEEGFLPSNTFSVSWTPPPDEPVAGYSYRLEYVRPNRPDELVSFGEGVQPGDEEPVRWMEPELPEGWSPSPPPAYVMTENPILSFRNLDNGLWALSVRAIDTVGNAGPPQVVFFRLNKYVPVTYITYVDASKDDLGRVALTIHGRGFAEGGEVHTIFLDEDGKEPYHYVFSLERGEFTVRSDRVIAGPVIDNPDEGHYYVGVIHPTRGRSITPRPLIALEPGGTVKIGYFGDYSLPVTLLPVPRYSISSGTVAVVLVMLALLVVSGVAVFQLAGVMREQSLLTAQARALVKGMRLPGLTKQEVVRMRRRGMSLRVKFTLLFTVLVITVVLLVAIPLGAYMISTQERSLARALKERTEVLLESLASGARTYLPSQSTLELLQLPAQISAMEEALSATITGFAGLEPDAPEIVWASNDSQIASMIDTAELVPGESVITDDITPLRIELVRTLNERAREALGDLPRQIDSLGREALALATRTDEASRVRLQDLQETIRTLDARMRAVLQQVGNVVGSVPTFDPEDLDYGTTRYTFFKPVLYRVRGEDAYVRGMVRLTISTERIIQEVASSRAALIRITALITVAALLLGIGGALLLSAITVNPIKKLVAGVEVIRDTEDKEKLADHVIEVKSRDELALLAETINEMTQGLVKAAAANKELIVGKEVQKMFIPLKKDEAGRKLTTAEEEDERLSIFGYYEGAKGVSGDYFYYQKVDRDHYAFLKCDVAGKGVPAALIMVEVATIFLNYCQNLDVRRDGVHLDRLLSEINDLIAGREFKGRFAAMTVGLYNERTGRCFVSNAGDTLLHYFSAAERRLKEIRLPTAPAAGVFDSSLVEMQGGFKQISLQLSPGDILILFTDGLEEAQRVLKNPDFTPHTVTQEEITSGEVPSHLRPGEETEEFGLERIRAVVETIARRGTYRLIRVLDPDPVELVFDFSSLSSTARDMVLGLLAVEKMFRIYRDPSTGPSDVVVVDRAVDECLKRTFLQYGLYFTDSEPDPERPEYLLHRNLKEDEQYDDLTVMALQRKG</sequence>
<evidence type="ECO:0000259" key="3">
    <source>
        <dbReference type="PROSITE" id="PS50885"/>
    </source>
</evidence>
<dbReference type="KEGG" id="stq:Spith_0978"/>
<evidence type="ECO:0000256" key="1">
    <source>
        <dbReference type="ARBA" id="ARBA00022801"/>
    </source>
</evidence>
<dbReference type="STRING" id="869211.Spith_0978"/>
<evidence type="ECO:0000256" key="2">
    <source>
        <dbReference type="SAM" id="Phobius"/>
    </source>
</evidence>
<dbReference type="InterPro" id="IPR003660">
    <property type="entry name" value="HAMP_dom"/>
</dbReference>
<feature type="transmembrane region" description="Helical" evidence="2">
    <location>
        <begin position="823"/>
        <end position="847"/>
    </location>
</feature>
<dbReference type="Proteomes" id="UP000007254">
    <property type="component" value="Chromosome"/>
</dbReference>
<dbReference type="InterPro" id="IPR023296">
    <property type="entry name" value="Glyco_hydro_beta-prop_sf"/>
</dbReference>
<name>G0GCV9_WINT7</name>
<dbReference type="PANTHER" id="PTHR43156:SF2">
    <property type="entry name" value="STAGE II SPORULATION PROTEIN E"/>
    <property type="match status" value="1"/>
</dbReference>
<dbReference type="GO" id="GO:0016020">
    <property type="term" value="C:membrane"/>
    <property type="evidence" value="ECO:0007669"/>
    <property type="project" value="InterPro"/>
</dbReference>
<protein>
    <submittedName>
        <fullName evidence="4">Protein serine/threonine phosphatase with extracellular sensor</fullName>
    </submittedName>
</protein>
<keyword evidence="1" id="KW-0378">Hydrolase</keyword>
<dbReference type="SMART" id="SM00304">
    <property type="entry name" value="HAMP"/>
    <property type="match status" value="1"/>
</dbReference>
<dbReference type="Gene3D" id="2.115.10.20">
    <property type="entry name" value="Glycosyl hydrolase domain, family 43"/>
    <property type="match status" value="1"/>
</dbReference>
<dbReference type="SUPFAM" id="SSF50939">
    <property type="entry name" value="Sialidases"/>
    <property type="match status" value="1"/>
</dbReference>